<dbReference type="EMBL" id="JACIBU010000001">
    <property type="protein sequence ID" value="MBB3675070.1"/>
    <property type="molecule type" value="Genomic_DNA"/>
</dbReference>
<reference evidence="3 4" key="1">
    <citation type="submission" date="2018-06" db="EMBL/GenBank/DDBJ databases">
        <title>Draft genome sequence of Modestobacter versicolor CP153-2.</title>
        <authorList>
            <person name="Gundlapally S.R."/>
        </authorList>
    </citation>
    <scope>NUCLEOTIDE SEQUENCE [LARGE SCALE GENOMIC DNA]</scope>
    <source>
        <strain evidence="3 4">CP153-2</strain>
    </source>
</reference>
<feature type="compositionally biased region" description="Basic and acidic residues" evidence="1">
    <location>
        <begin position="11"/>
        <end position="26"/>
    </location>
</feature>
<dbReference type="AlphaFoldDB" id="A0A323V915"/>
<keyword evidence="4" id="KW-1185">Reference proteome</keyword>
<feature type="region of interest" description="Disordered" evidence="1">
    <location>
        <begin position="1"/>
        <end position="42"/>
    </location>
</feature>
<evidence type="ECO:0000256" key="1">
    <source>
        <dbReference type="SAM" id="MobiDB-lite"/>
    </source>
</evidence>
<evidence type="ECO:0000313" key="4">
    <source>
        <dbReference type="Proteomes" id="UP000247602"/>
    </source>
</evidence>
<protein>
    <submittedName>
        <fullName evidence="3">Uncharacterized protein</fullName>
    </submittedName>
</protein>
<name>A0A323V915_9ACTN</name>
<accession>A0A323V915</accession>
<gene>
    <name evidence="3" type="ORF">DMO24_15245</name>
    <name evidence="2" type="ORF">FHX36_000805</name>
</gene>
<evidence type="ECO:0000313" key="2">
    <source>
        <dbReference type="EMBL" id="MBB3675070.1"/>
    </source>
</evidence>
<dbReference type="Proteomes" id="UP000247602">
    <property type="component" value="Unassembled WGS sequence"/>
</dbReference>
<proteinExistence type="predicted"/>
<dbReference type="Proteomes" id="UP000580718">
    <property type="component" value="Unassembled WGS sequence"/>
</dbReference>
<dbReference type="OrthoDB" id="6021991at2"/>
<dbReference type="RefSeq" id="WP_110553066.1">
    <property type="nucleotide sequence ID" value="NZ_JACIBU010000001.1"/>
</dbReference>
<comment type="caution">
    <text evidence="3">The sequence shown here is derived from an EMBL/GenBank/DDBJ whole genome shotgun (WGS) entry which is preliminary data.</text>
</comment>
<evidence type="ECO:0000313" key="5">
    <source>
        <dbReference type="Proteomes" id="UP000580718"/>
    </source>
</evidence>
<dbReference type="EMBL" id="QKNV01000177">
    <property type="protein sequence ID" value="PZA20483.1"/>
    <property type="molecule type" value="Genomic_DNA"/>
</dbReference>
<evidence type="ECO:0000313" key="3">
    <source>
        <dbReference type="EMBL" id="PZA20483.1"/>
    </source>
</evidence>
<organism evidence="3 4">
    <name type="scientific">Modestobacter versicolor</name>
    <dbReference type="NCBI Taxonomy" id="429133"/>
    <lineage>
        <taxon>Bacteria</taxon>
        <taxon>Bacillati</taxon>
        <taxon>Actinomycetota</taxon>
        <taxon>Actinomycetes</taxon>
        <taxon>Geodermatophilales</taxon>
        <taxon>Geodermatophilaceae</taxon>
        <taxon>Modestobacter</taxon>
    </lineage>
</organism>
<reference evidence="2 5" key="2">
    <citation type="submission" date="2020-08" db="EMBL/GenBank/DDBJ databases">
        <title>Sequencing the genomes of 1000 actinobacteria strains.</title>
        <authorList>
            <person name="Klenk H.-P."/>
        </authorList>
    </citation>
    <scope>NUCLEOTIDE SEQUENCE [LARGE SCALE GENOMIC DNA]</scope>
    <source>
        <strain evidence="2 5">DSM 16678</strain>
    </source>
</reference>
<sequence length="194" mass="21193">MTESDIPSAYVRDKRTPPPSREELRARIPGWGADLDPADRPSYPKLQYPAQTGAHWDFPDRQPGSAGRERSIEHAFVTPAFGTAQPLHGLSGAIRRFAYERFSEGRNAHWLLLIVGDRVDAWGSHLRSFASLHPDNPVTETGVLSELSASGTARSGRSDRRHQLLDPVVVAGPWVAGAGAAFLGVRKVVRALRG</sequence>